<dbReference type="RefSeq" id="WP_135246672.1">
    <property type="nucleotide sequence ID" value="NZ_SIHO01000003.1"/>
</dbReference>
<dbReference type="InterPro" id="IPR055438">
    <property type="entry name" value="AstE_AspA_cat"/>
</dbReference>
<dbReference type="PANTHER" id="PTHR37326">
    <property type="entry name" value="BLL3975 PROTEIN"/>
    <property type="match status" value="1"/>
</dbReference>
<evidence type="ECO:0000256" key="3">
    <source>
        <dbReference type="ARBA" id="ARBA00022801"/>
    </source>
</evidence>
<protein>
    <submittedName>
        <fullName evidence="7">Peptidase M14</fullName>
    </submittedName>
</protein>
<accession>A0A4Y9EKF1</accession>
<feature type="chain" id="PRO_5021353918" evidence="5">
    <location>
        <begin position="21"/>
        <end position="370"/>
    </location>
</feature>
<evidence type="ECO:0000256" key="5">
    <source>
        <dbReference type="SAM" id="SignalP"/>
    </source>
</evidence>
<feature type="signal peptide" evidence="5">
    <location>
        <begin position="1"/>
        <end position="20"/>
    </location>
</feature>
<proteinExistence type="predicted"/>
<dbReference type="CDD" id="cd06251">
    <property type="entry name" value="M14_ASTE_ASPA-like"/>
    <property type="match status" value="1"/>
</dbReference>
<keyword evidence="3" id="KW-0378">Hydrolase</keyword>
<dbReference type="Gene3D" id="3.40.630.10">
    <property type="entry name" value="Zn peptidases"/>
    <property type="match status" value="1"/>
</dbReference>
<keyword evidence="4" id="KW-0862">Zinc</keyword>
<keyword evidence="2" id="KW-0479">Metal-binding</keyword>
<evidence type="ECO:0000313" key="7">
    <source>
        <dbReference type="EMBL" id="TFU01168.1"/>
    </source>
</evidence>
<evidence type="ECO:0000256" key="2">
    <source>
        <dbReference type="ARBA" id="ARBA00022723"/>
    </source>
</evidence>
<dbReference type="GO" id="GO:0016811">
    <property type="term" value="F:hydrolase activity, acting on carbon-nitrogen (but not peptide) bonds, in linear amides"/>
    <property type="evidence" value="ECO:0007669"/>
    <property type="project" value="InterPro"/>
</dbReference>
<organism evidence="7 8">
    <name type="scientific">Glacieibacterium arshaanense</name>
    <dbReference type="NCBI Taxonomy" id="2511025"/>
    <lineage>
        <taxon>Bacteria</taxon>
        <taxon>Pseudomonadati</taxon>
        <taxon>Pseudomonadota</taxon>
        <taxon>Alphaproteobacteria</taxon>
        <taxon>Sphingomonadales</taxon>
        <taxon>Sphingosinicellaceae</taxon>
        <taxon>Glacieibacterium</taxon>
    </lineage>
</organism>
<sequence length="370" mass="38586">MVIRGLIGVTAALWAGSVAAATVYTGDTIQGAPVISQLDLTDLAPGKMHRFMFRGAETSTGQYWYVPVLVAKGAKPGKRILFVGGNHGDELNPIGAVQATFATLDPAKMSGTAIALIGPSRQGVENITRTWTINDLGGAQINPNRSWPGRENGNTVERPNWLITTKLIKGNVDVGIDHHTGGTGIDFARFVFAYANDPESLKLGGLFPVDQIMRDPGLPGTLEYALVKAGIPAVTTELGGPRGFVADMVQLGVDGNANVLAYYGVLPGPVGKTAADMNAFVGDDLESVLAVAGGFVTLLVKLNDTVTKGQKIAVQRNGFGDIVAEYVSPADGRVAIIGTDAATDRGTEIATILVKRDCAGNACDFGGIVP</sequence>
<dbReference type="InterPro" id="IPR043795">
    <property type="entry name" value="N-alpha-Ac-DABA-like"/>
</dbReference>
<dbReference type="InterPro" id="IPR053138">
    <property type="entry name" value="N-alpha-Ac-DABA_deacetylase"/>
</dbReference>
<keyword evidence="8" id="KW-1185">Reference proteome</keyword>
<dbReference type="AlphaFoldDB" id="A0A4Y9EKF1"/>
<gene>
    <name evidence="7" type="ORF">EUV02_12725</name>
</gene>
<dbReference type="PANTHER" id="PTHR37326:SF1">
    <property type="entry name" value="BLL3975 PROTEIN"/>
    <property type="match status" value="1"/>
</dbReference>
<dbReference type="Proteomes" id="UP000297737">
    <property type="component" value="Unassembled WGS sequence"/>
</dbReference>
<evidence type="ECO:0000313" key="8">
    <source>
        <dbReference type="Proteomes" id="UP000297737"/>
    </source>
</evidence>
<name>A0A4Y9EKF1_9SPHN</name>
<dbReference type="OrthoDB" id="9782876at2"/>
<dbReference type="Pfam" id="PF24827">
    <property type="entry name" value="AstE_AspA_cat"/>
    <property type="match status" value="1"/>
</dbReference>
<evidence type="ECO:0000256" key="1">
    <source>
        <dbReference type="ARBA" id="ARBA00001947"/>
    </source>
</evidence>
<dbReference type="GO" id="GO:0016788">
    <property type="term" value="F:hydrolase activity, acting on ester bonds"/>
    <property type="evidence" value="ECO:0007669"/>
    <property type="project" value="InterPro"/>
</dbReference>
<dbReference type="PIRSF" id="PIRSF039012">
    <property type="entry name" value="ASP"/>
    <property type="match status" value="1"/>
</dbReference>
<evidence type="ECO:0000259" key="6">
    <source>
        <dbReference type="Pfam" id="PF24827"/>
    </source>
</evidence>
<dbReference type="EMBL" id="SIHO01000003">
    <property type="protein sequence ID" value="TFU01168.1"/>
    <property type="molecule type" value="Genomic_DNA"/>
</dbReference>
<dbReference type="SUPFAM" id="SSF53187">
    <property type="entry name" value="Zn-dependent exopeptidases"/>
    <property type="match status" value="1"/>
</dbReference>
<comment type="cofactor">
    <cofactor evidence="1">
        <name>Zn(2+)</name>
        <dbReference type="ChEBI" id="CHEBI:29105"/>
    </cofactor>
</comment>
<reference evidence="7 8" key="1">
    <citation type="submission" date="2019-02" db="EMBL/GenBank/DDBJ databases">
        <title>Polymorphobacter sp. isolated from the lake at the Tibet of China.</title>
        <authorList>
            <person name="Li A."/>
        </authorList>
    </citation>
    <scope>NUCLEOTIDE SEQUENCE [LARGE SCALE GENOMIC DNA]</scope>
    <source>
        <strain evidence="7 8">DJ1R-1</strain>
    </source>
</reference>
<dbReference type="GO" id="GO:0046872">
    <property type="term" value="F:metal ion binding"/>
    <property type="evidence" value="ECO:0007669"/>
    <property type="project" value="UniProtKB-KW"/>
</dbReference>
<comment type="caution">
    <text evidence="7">The sequence shown here is derived from an EMBL/GenBank/DDBJ whole genome shotgun (WGS) entry which is preliminary data.</text>
</comment>
<keyword evidence="5" id="KW-0732">Signal</keyword>
<evidence type="ECO:0000256" key="4">
    <source>
        <dbReference type="ARBA" id="ARBA00022833"/>
    </source>
</evidence>
<feature type="domain" description="Succinylglutamate desuccinylase/Aspartoacylase catalytic" evidence="6">
    <location>
        <begin position="76"/>
        <end position="262"/>
    </location>
</feature>